<proteinExistence type="predicted"/>
<dbReference type="KEGG" id="vg:26633325"/>
<organism evidence="1 2">
    <name type="scientific">Bacillus phage TsarBomba</name>
    <dbReference type="NCBI Taxonomy" id="1690456"/>
    <lineage>
        <taxon>Viruses</taxon>
        <taxon>Duplodnaviria</taxon>
        <taxon>Heunggongvirae</taxon>
        <taxon>Uroviricota</taxon>
        <taxon>Caudoviricetes</taxon>
        <taxon>Herelleviridae</taxon>
        <taxon>Bastillevirinae</taxon>
        <taxon>Tsarbombavirus</taxon>
        <taxon>Tsarbombavirus tsarbomba</taxon>
    </lineage>
</organism>
<evidence type="ECO:0000313" key="1">
    <source>
        <dbReference type="EMBL" id="ALA13115.1"/>
    </source>
</evidence>
<keyword evidence="2" id="KW-1185">Reference proteome</keyword>
<gene>
    <name evidence="1" type="ORF">TSARBOMBA_245</name>
</gene>
<dbReference type="RefSeq" id="YP_009207060.1">
    <property type="nucleotide sequence ID" value="NC_028890.1"/>
</dbReference>
<dbReference type="GeneID" id="26633325"/>
<accession>A0A0K2D042</accession>
<name>A0A0K2D042_9CAUD</name>
<sequence>MRKTRKKAAIRQTIRENYKALHKLHDQEEHNMRRPIMKHYLCFYMMGLKPYKSFIVGKVYSAYEGKEPSYMVFTDEFGEKHPIAKEKLKHHFREVQMITPEKYTLPMQLEWLKKQEEKIARRQMNPHPLMTEKHADDMIAVQSLIPVIEKLMKEAQTPPTVEEPVKVQILSVEEYDGMMGQLDQLKHTGQLKQIGYTQVRAMITELYKRQEN</sequence>
<reference evidence="1 2" key="1">
    <citation type="journal article" date="2015" name="Genome Announc.">
        <title>Complete Genome Sequence of Bacillus cereus Group Phage TsarBomba.</title>
        <authorList>
            <person name="Erill I."/>
            <person name="Caruso S.M."/>
        </authorList>
    </citation>
    <scope>NUCLEOTIDE SEQUENCE [LARGE SCALE GENOMIC DNA]</scope>
</reference>
<evidence type="ECO:0000313" key="2">
    <source>
        <dbReference type="Proteomes" id="UP000204602"/>
    </source>
</evidence>
<dbReference type="OrthoDB" id="31436at10239"/>
<protein>
    <submittedName>
        <fullName evidence="1">Uncharacterized protein</fullName>
    </submittedName>
</protein>
<dbReference type="EMBL" id="KT224359">
    <property type="protein sequence ID" value="ALA13115.1"/>
    <property type="molecule type" value="Genomic_DNA"/>
</dbReference>
<dbReference type="Proteomes" id="UP000204602">
    <property type="component" value="Segment"/>
</dbReference>